<reference evidence="8" key="1">
    <citation type="submission" date="2023-07" db="EMBL/GenBank/DDBJ databases">
        <title>Conexibacter stalactiti sp. nov., isolated from stalactites in a lava cave and emended description of the genus Conexibacter.</title>
        <authorList>
            <person name="Lee S.D."/>
        </authorList>
    </citation>
    <scope>NUCLEOTIDE SEQUENCE [LARGE SCALE GENOMIC DNA]</scope>
    <source>
        <strain evidence="8">KCTC 39840</strain>
    </source>
</reference>
<sequence>MPPHPQVPQRARAAPRRPSALVLLLVLLAATVAALSLLASGPAPAQSGDRVLDGTVAYMQQHQRRDGCFPMVPGGEADPVTASPWTALALAAAGVNPREQFRPDGYRSVFDCIEAAAGQLANTTDLERTLLVVNAAGTDPRAFGGVDLVAGILRQQRDSGAFSRTFGSAGADSPVNTTVFAILSLSLVREPAVEAAIGRAADWLLTAQNDSGSWSDVAAHTNESTDMTGAALQALRAAGRVGAGAGTEHGPSRAAVDRALAWLRTLQRDDGGFPLLLREQTGNSGSTAWVAQGLWAVGEDPRAWVRSGRSMLDFLASLQRDDGHIAWKADNDASPMWMTSYSLPAYSGRYLPIAAIPPSGRSPDPRNAPSPERPAGGTGGGSGGDERAPGGGVLAGGGGEGAPNFSRPRPDSKGATIGGVRQTRVTRATPRRGRERTQAQQDRDAADSDPGVADEPDEPDAAPAPESADEPGAAPGPGDGRDASQHGDSDGGERVTGLVVGGGTAAGADGGALAGAYGLRGAERGGDTGPQLALAIATALLMAAAGGGLWERRLTT</sequence>
<feature type="compositionally biased region" description="Gly residues" evidence="2">
    <location>
        <begin position="376"/>
        <end position="401"/>
    </location>
</feature>
<keyword evidence="3" id="KW-0812">Transmembrane</keyword>
<evidence type="ECO:0000259" key="6">
    <source>
        <dbReference type="Pfam" id="PF13243"/>
    </source>
</evidence>
<feature type="compositionally biased region" description="Basic and acidic residues" evidence="2">
    <location>
        <begin position="479"/>
        <end position="493"/>
    </location>
</feature>
<dbReference type="InterPro" id="IPR032696">
    <property type="entry name" value="SQ_cyclase_C"/>
</dbReference>
<evidence type="ECO:0000256" key="4">
    <source>
        <dbReference type="SAM" id="SignalP"/>
    </source>
</evidence>
<dbReference type="CDD" id="cd00688">
    <property type="entry name" value="ISOPREN_C2_like"/>
    <property type="match status" value="1"/>
</dbReference>
<feature type="signal peptide" evidence="4">
    <location>
        <begin position="1"/>
        <end position="45"/>
    </location>
</feature>
<feature type="compositionally biased region" description="Basic and acidic residues" evidence="2">
    <location>
        <begin position="435"/>
        <end position="446"/>
    </location>
</feature>
<feature type="transmembrane region" description="Helical" evidence="3">
    <location>
        <begin position="532"/>
        <end position="550"/>
    </location>
</feature>
<feature type="chain" id="PRO_5045096737" evidence="4">
    <location>
        <begin position="46"/>
        <end position="556"/>
    </location>
</feature>
<proteinExistence type="predicted"/>
<feature type="compositionally biased region" description="Low complexity" evidence="2">
    <location>
        <begin position="461"/>
        <end position="473"/>
    </location>
</feature>
<keyword evidence="1" id="KW-0677">Repeat</keyword>
<dbReference type="Proteomes" id="UP001284601">
    <property type="component" value="Unassembled WGS sequence"/>
</dbReference>
<feature type="domain" description="Squalene cyclase C-terminal" evidence="6">
    <location>
        <begin position="150"/>
        <end position="272"/>
    </location>
</feature>
<evidence type="ECO:0000256" key="1">
    <source>
        <dbReference type="ARBA" id="ARBA00022737"/>
    </source>
</evidence>
<gene>
    <name evidence="7" type="ORF">R7226_07720</name>
</gene>
<feature type="domain" description="Prenyltransferase alpha-alpha toroid" evidence="5">
    <location>
        <begin position="28"/>
        <end position="78"/>
    </location>
</feature>
<evidence type="ECO:0000313" key="8">
    <source>
        <dbReference type="Proteomes" id="UP001284601"/>
    </source>
</evidence>
<dbReference type="Gene3D" id="1.50.10.20">
    <property type="match status" value="2"/>
</dbReference>
<feature type="compositionally biased region" description="Gly residues" evidence="2">
    <location>
        <begin position="499"/>
        <end position="513"/>
    </location>
</feature>
<keyword evidence="3" id="KW-1133">Transmembrane helix</keyword>
<evidence type="ECO:0000313" key="7">
    <source>
        <dbReference type="EMBL" id="MDW5594218.1"/>
    </source>
</evidence>
<reference evidence="7 8" key="2">
    <citation type="submission" date="2023-10" db="EMBL/GenBank/DDBJ databases">
        <authorList>
            <person name="Han X.F."/>
        </authorList>
    </citation>
    <scope>NUCLEOTIDE SEQUENCE [LARGE SCALE GENOMIC DNA]</scope>
    <source>
        <strain evidence="7 8">KCTC 39840</strain>
    </source>
</reference>
<organism evidence="7 8">
    <name type="scientific">Conexibacter stalactiti</name>
    <dbReference type="NCBI Taxonomy" id="1940611"/>
    <lineage>
        <taxon>Bacteria</taxon>
        <taxon>Bacillati</taxon>
        <taxon>Actinomycetota</taxon>
        <taxon>Thermoleophilia</taxon>
        <taxon>Solirubrobacterales</taxon>
        <taxon>Conexibacteraceae</taxon>
        <taxon>Conexibacter</taxon>
    </lineage>
</organism>
<name>A0ABU4HLN2_9ACTN</name>
<dbReference type="Pfam" id="PF13243">
    <property type="entry name" value="SQHop_cyclase_C"/>
    <property type="match status" value="1"/>
</dbReference>
<dbReference type="InterPro" id="IPR001330">
    <property type="entry name" value="Prenyltrans"/>
</dbReference>
<keyword evidence="4" id="KW-0732">Signal</keyword>
<dbReference type="EMBL" id="JAWSTH010000014">
    <property type="protein sequence ID" value="MDW5594218.1"/>
    <property type="molecule type" value="Genomic_DNA"/>
</dbReference>
<evidence type="ECO:0000256" key="3">
    <source>
        <dbReference type="SAM" id="Phobius"/>
    </source>
</evidence>
<dbReference type="RefSeq" id="WP_318596489.1">
    <property type="nucleotide sequence ID" value="NZ_JAWSTH010000014.1"/>
</dbReference>
<dbReference type="InterPro" id="IPR008930">
    <property type="entry name" value="Terpenoid_cyclase/PrenylTrfase"/>
</dbReference>
<evidence type="ECO:0000256" key="2">
    <source>
        <dbReference type="SAM" id="MobiDB-lite"/>
    </source>
</evidence>
<protein>
    <submittedName>
        <fullName evidence="7">Prenyltransferase/squalene oxidase repeat-containing protein</fullName>
    </submittedName>
</protein>
<dbReference type="Pfam" id="PF00432">
    <property type="entry name" value="Prenyltrans"/>
    <property type="match status" value="1"/>
</dbReference>
<dbReference type="SUPFAM" id="SSF48239">
    <property type="entry name" value="Terpenoid cyclases/Protein prenyltransferases"/>
    <property type="match status" value="2"/>
</dbReference>
<evidence type="ECO:0000259" key="5">
    <source>
        <dbReference type="Pfam" id="PF00432"/>
    </source>
</evidence>
<comment type="caution">
    <text evidence="7">The sequence shown here is derived from an EMBL/GenBank/DDBJ whole genome shotgun (WGS) entry which is preliminary data.</text>
</comment>
<feature type="region of interest" description="Disordered" evidence="2">
    <location>
        <begin position="356"/>
        <end position="529"/>
    </location>
</feature>
<keyword evidence="8" id="KW-1185">Reference proteome</keyword>
<accession>A0ABU4HLN2</accession>
<keyword evidence="3" id="KW-0472">Membrane</keyword>